<evidence type="ECO:0000313" key="4">
    <source>
        <dbReference type="EMBL" id="GAA0314840.1"/>
    </source>
</evidence>
<dbReference type="InterPro" id="IPR012347">
    <property type="entry name" value="Ferritin-like"/>
</dbReference>
<evidence type="ECO:0000256" key="1">
    <source>
        <dbReference type="ARBA" id="ARBA00022969"/>
    </source>
</evidence>
<dbReference type="PANTHER" id="PTHR39183">
    <property type="entry name" value="SPORE COAT PROTEIN F-LIKE PROTEIN YHCQ"/>
    <property type="match status" value="1"/>
</dbReference>
<keyword evidence="1" id="KW-0749">Sporulation</keyword>
<gene>
    <name evidence="4" type="ORF">GCM10008967_01680</name>
</gene>
<evidence type="ECO:0000256" key="3">
    <source>
        <dbReference type="ARBA" id="ARBA00024344"/>
    </source>
</evidence>
<dbReference type="Pfam" id="PF07875">
    <property type="entry name" value="Coat_F"/>
    <property type="match status" value="1"/>
</dbReference>
<keyword evidence="5" id="KW-1185">Reference proteome</keyword>
<evidence type="ECO:0000256" key="2">
    <source>
        <dbReference type="ARBA" id="ARBA00024325"/>
    </source>
</evidence>
<dbReference type="InterPro" id="IPR012851">
    <property type="entry name" value="Spore_coat_CotF-like"/>
</dbReference>
<name>A0ABP3FEZ9_9BACI</name>
<dbReference type="Proteomes" id="UP001500782">
    <property type="component" value="Unassembled WGS sequence"/>
</dbReference>
<keyword evidence="4" id="KW-0946">Virion</keyword>
<comment type="similarity">
    <text evidence="3">Belongs to the CotF family.</text>
</comment>
<comment type="caution">
    <text evidence="4">The sequence shown here is derived from an EMBL/GenBank/DDBJ whole genome shotgun (WGS) entry which is preliminary data.</text>
</comment>
<proteinExistence type="inferred from homology"/>
<protein>
    <submittedName>
        <fullName evidence="4">Spore coat protein</fullName>
    </submittedName>
</protein>
<reference evidence="5" key="1">
    <citation type="journal article" date="2019" name="Int. J. Syst. Evol. Microbiol.">
        <title>The Global Catalogue of Microorganisms (GCM) 10K type strain sequencing project: providing services to taxonomists for standard genome sequencing and annotation.</title>
        <authorList>
            <consortium name="The Broad Institute Genomics Platform"/>
            <consortium name="The Broad Institute Genome Sequencing Center for Infectious Disease"/>
            <person name="Wu L."/>
            <person name="Ma J."/>
        </authorList>
    </citation>
    <scope>NUCLEOTIDE SEQUENCE [LARGE SCALE GENOMIC DNA]</scope>
    <source>
        <strain evidence="5">JCM 9731</strain>
    </source>
</reference>
<dbReference type="EMBL" id="BAAADJ010000003">
    <property type="protein sequence ID" value="GAA0314840.1"/>
    <property type="molecule type" value="Genomic_DNA"/>
</dbReference>
<comment type="subcellular location">
    <subcellularLocation>
        <location evidence="2">Spore coat</location>
    </subcellularLocation>
</comment>
<dbReference type="PANTHER" id="PTHR39183:SF1">
    <property type="entry name" value="SPORE COAT PROTEIN F-LIKE PROTEIN YHCQ"/>
    <property type="match status" value="1"/>
</dbReference>
<dbReference type="Gene3D" id="1.20.1260.10">
    <property type="match status" value="1"/>
</dbReference>
<evidence type="ECO:0000313" key="5">
    <source>
        <dbReference type="Proteomes" id="UP001500782"/>
    </source>
</evidence>
<keyword evidence="4" id="KW-0167">Capsid protein</keyword>
<dbReference type="RefSeq" id="WP_343795495.1">
    <property type="nucleotide sequence ID" value="NZ_BAAADJ010000003.1"/>
</dbReference>
<organism evidence="4 5">
    <name type="scientific">Bacillus carboniphilus</name>
    <dbReference type="NCBI Taxonomy" id="86663"/>
    <lineage>
        <taxon>Bacteria</taxon>
        <taxon>Bacillati</taxon>
        <taxon>Bacillota</taxon>
        <taxon>Bacilli</taxon>
        <taxon>Bacillales</taxon>
        <taxon>Bacillaceae</taxon>
        <taxon>Bacillus</taxon>
    </lineage>
</organism>
<sequence length="99" mass="11122">MNSVFKKLMGMGAMTDQVIATDFLISTKAAVRNLAFAVTETTTPEVREVLRKELRNAVKTHEQISDYMVEKGIYHPHDLSEQLKVDLNITDTALNLADK</sequence>
<accession>A0ABP3FEZ9</accession>